<comment type="subunit">
    <text evidence="3">Binds DNA as a dimer.</text>
</comment>
<dbReference type="EMBL" id="JAINUF010000002">
    <property type="protein sequence ID" value="KAJ8374537.1"/>
    <property type="molecule type" value="Genomic_DNA"/>
</dbReference>
<evidence type="ECO:0000256" key="2">
    <source>
        <dbReference type="ARBA" id="ARBA00009050"/>
    </source>
</evidence>
<keyword evidence="5" id="KW-0256">Endoplasmic reticulum</keyword>
<comment type="function">
    <text evidence="15">Transcriptional activator. Binds the cAMP response element (CRE). Activates transcription through box-B element and CRE. Seems to function synergistically with atf6. Regulates FGF21 transcription.</text>
</comment>
<dbReference type="GO" id="GO:0000981">
    <property type="term" value="F:DNA-binding transcription factor activity, RNA polymerase II-specific"/>
    <property type="evidence" value="ECO:0007669"/>
    <property type="project" value="TreeGrafter"/>
</dbReference>
<evidence type="ECO:0000256" key="8">
    <source>
        <dbReference type="ARBA" id="ARBA00023015"/>
    </source>
</evidence>
<comment type="similarity">
    <text evidence="2">Belongs to the bZIP family. ATF subfamily.</text>
</comment>
<evidence type="ECO:0000256" key="4">
    <source>
        <dbReference type="ARBA" id="ARBA00022692"/>
    </source>
</evidence>
<dbReference type="PANTHER" id="PTHR45996">
    <property type="entry name" value="AGAP001464-PB"/>
    <property type="match status" value="1"/>
</dbReference>
<reference evidence="18" key="1">
    <citation type="journal article" date="2023" name="Science">
        <title>Genome structures resolve the early diversification of teleost fishes.</title>
        <authorList>
            <person name="Parey E."/>
            <person name="Louis A."/>
            <person name="Montfort J."/>
            <person name="Bouchez O."/>
            <person name="Roques C."/>
            <person name="Iampietro C."/>
            <person name="Lluch J."/>
            <person name="Castinel A."/>
            <person name="Donnadieu C."/>
            <person name="Desvignes T."/>
            <person name="Floi Bucao C."/>
            <person name="Jouanno E."/>
            <person name="Wen M."/>
            <person name="Mejri S."/>
            <person name="Dirks R."/>
            <person name="Jansen H."/>
            <person name="Henkel C."/>
            <person name="Chen W.J."/>
            <person name="Zahm M."/>
            <person name="Cabau C."/>
            <person name="Klopp C."/>
            <person name="Thompson A.W."/>
            <person name="Robinson-Rechavi M."/>
            <person name="Braasch I."/>
            <person name="Lecointre G."/>
            <person name="Bobe J."/>
            <person name="Postlethwait J.H."/>
            <person name="Berthelot C."/>
            <person name="Roest Crollius H."/>
            <person name="Guiguen Y."/>
        </authorList>
    </citation>
    <scope>NUCLEOTIDE SEQUENCE</scope>
    <source>
        <strain evidence="18">WJC10195</strain>
    </source>
</reference>
<keyword evidence="19" id="KW-1185">Reference proteome</keyword>
<keyword evidence="11" id="KW-0010">Activator</keyword>
<evidence type="ECO:0000256" key="5">
    <source>
        <dbReference type="ARBA" id="ARBA00022824"/>
    </source>
</evidence>
<keyword evidence="10" id="KW-0472">Membrane</keyword>
<evidence type="ECO:0000256" key="1">
    <source>
        <dbReference type="ARBA" id="ARBA00004648"/>
    </source>
</evidence>
<keyword evidence="4" id="KW-0812">Transmembrane</keyword>
<protein>
    <recommendedName>
        <fullName evidence="17">BZIP domain-containing protein</fullName>
    </recommendedName>
</protein>
<dbReference type="SUPFAM" id="SSF57959">
    <property type="entry name" value="Leucine zipper domain"/>
    <property type="match status" value="1"/>
</dbReference>
<name>A0A9Q1J9T5_SYNKA</name>
<evidence type="ECO:0000313" key="19">
    <source>
        <dbReference type="Proteomes" id="UP001152622"/>
    </source>
</evidence>
<dbReference type="FunFam" id="1.20.5.170:FF:000042">
    <property type="entry name" value="Cyclic AMP-responsive element-binding protein 3-like protein 3"/>
    <property type="match status" value="1"/>
</dbReference>
<organism evidence="18 19">
    <name type="scientific">Synaphobranchus kaupii</name>
    <name type="common">Kaup's arrowtooth eel</name>
    <dbReference type="NCBI Taxonomy" id="118154"/>
    <lineage>
        <taxon>Eukaryota</taxon>
        <taxon>Metazoa</taxon>
        <taxon>Chordata</taxon>
        <taxon>Craniata</taxon>
        <taxon>Vertebrata</taxon>
        <taxon>Euteleostomi</taxon>
        <taxon>Actinopterygii</taxon>
        <taxon>Neopterygii</taxon>
        <taxon>Teleostei</taxon>
        <taxon>Anguilliformes</taxon>
        <taxon>Synaphobranchidae</taxon>
        <taxon>Synaphobranchus</taxon>
    </lineage>
</organism>
<dbReference type="GO" id="GO:0005634">
    <property type="term" value="C:nucleus"/>
    <property type="evidence" value="ECO:0007669"/>
    <property type="project" value="TreeGrafter"/>
</dbReference>
<feature type="compositionally biased region" description="Pro residues" evidence="16">
    <location>
        <begin position="93"/>
        <end position="103"/>
    </location>
</feature>
<dbReference type="InterPro" id="IPR004827">
    <property type="entry name" value="bZIP"/>
</dbReference>
<keyword evidence="6" id="KW-0735">Signal-anchor</keyword>
<dbReference type="GO" id="GO:0005789">
    <property type="term" value="C:endoplasmic reticulum membrane"/>
    <property type="evidence" value="ECO:0007669"/>
    <property type="project" value="UniProtKB-SubCell"/>
</dbReference>
<feature type="compositionally biased region" description="Polar residues" evidence="16">
    <location>
        <begin position="68"/>
        <end position="81"/>
    </location>
</feature>
<evidence type="ECO:0000256" key="16">
    <source>
        <dbReference type="SAM" id="MobiDB-lite"/>
    </source>
</evidence>
<keyword evidence="14" id="KW-0539">Nucleus</keyword>
<dbReference type="PANTHER" id="PTHR45996:SF1">
    <property type="entry name" value="CYCLIC AMP-RESPONSIVE ELEMENT-BINDING PROTEIN 3-LIKE PROTEIN 3"/>
    <property type="match status" value="1"/>
</dbReference>
<keyword evidence="13" id="KW-0325">Glycoprotein</keyword>
<evidence type="ECO:0000256" key="9">
    <source>
        <dbReference type="ARBA" id="ARBA00023125"/>
    </source>
</evidence>
<evidence type="ECO:0000256" key="3">
    <source>
        <dbReference type="ARBA" id="ARBA00011195"/>
    </source>
</evidence>
<dbReference type="InterPro" id="IPR051381">
    <property type="entry name" value="CREB_ATF_subfamily"/>
</dbReference>
<evidence type="ECO:0000256" key="6">
    <source>
        <dbReference type="ARBA" id="ARBA00022968"/>
    </source>
</evidence>
<accession>A0A9Q1J9T5</accession>
<dbReference type="SMART" id="SM00338">
    <property type="entry name" value="BRLZ"/>
    <property type="match status" value="1"/>
</dbReference>
<proteinExistence type="inferred from homology"/>
<comment type="subcellular location">
    <subcellularLocation>
        <location evidence="1">Endoplasmic reticulum membrane</location>
        <topology evidence="1">Single-pass type II membrane protein</topology>
    </subcellularLocation>
</comment>
<dbReference type="Proteomes" id="UP001152622">
    <property type="component" value="Chromosome 2"/>
</dbReference>
<evidence type="ECO:0000256" key="15">
    <source>
        <dbReference type="ARBA" id="ARBA00057520"/>
    </source>
</evidence>
<evidence type="ECO:0000256" key="14">
    <source>
        <dbReference type="ARBA" id="ARBA00023242"/>
    </source>
</evidence>
<evidence type="ECO:0000256" key="10">
    <source>
        <dbReference type="ARBA" id="ARBA00023136"/>
    </source>
</evidence>
<evidence type="ECO:0000256" key="13">
    <source>
        <dbReference type="ARBA" id="ARBA00023180"/>
    </source>
</evidence>
<keyword evidence="7" id="KW-1133">Transmembrane helix</keyword>
<sequence length="423" mass="46823">MELFSEQGCDGMDLLDLLFDQTDGILHNVELGHHGNQPWPIPEHVMPSPVDGTTDFLNALLSGSDSVTGSPLWSPSHSDSGISEDPHSDQMDSPPPPDSPPLEPHCLSALPNTKSALNTVEPNFSINLDGWPSSFFPGRTVEKQLASELCETQPSSGFPLTVKDLLLSSATEHSQQPSQQPFQELILNEDEKKLLAKEGVTLPSKLPLTKYEERILKKIRRKIRNKQSAQESRKKKKEYIDGLESRMAACNAQNQELQRKVFQLEKWNTSLMDQLRRLQAMVINGSNKTAQTGTCILVLVLSFSLILFPCLQPFSESKAPEGGDFSLVRVQSRSLHNVLSSRVHNSLDPDYSVAEESRASPEFSLDDGVEEITALLGHSSLIPQNASLDERGHRHGDPITGHVATVTWPARHDTPLRSYADDM</sequence>
<evidence type="ECO:0000313" key="18">
    <source>
        <dbReference type="EMBL" id="KAJ8374537.1"/>
    </source>
</evidence>
<keyword evidence="8" id="KW-0805">Transcription regulation</keyword>
<dbReference type="Gene3D" id="1.20.5.170">
    <property type="match status" value="1"/>
</dbReference>
<dbReference type="AlphaFoldDB" id="A0A9Q1J9T5"/>
<dbReference type="CDD" id="cd14689">
    <property type="entry name" value="bZIP_CREB3"/>
    <property type="match status" value="1"/>
</dbReference>
<feature type="domain" description="BZIP" evidence="17">
    <location>
        <begin position="215"/>
        <end position="278"/>
    </location>
</feature>
<dbReference type="PROSITE" id="PS50217">
    <property type="entry name" value="BZIP"/>
    <property type="match status" value="1"/>
</dbReference>
<evidence type="ECO:0000259" key="17">
    <source>
        <dbReference type="PROSITE" id="PS50217"/>
    </source>
</evidence>
<dbReference type="Pfam" id="PF00170">
    <property type="entry name" value="bZIP_1"/>
    <property type="match status" value="1"/>
</dbReference>
<dbReference type="InterPro" id="IPR046347">
    <property type="entry name" value="bZIP_sf"/>
</dbReference>
<keyword evidence="12" id="KW-0804">Transcription</keyword>
<evidence type="ECO:0000256" key="11">
    <source>
        <dbReference type="ARBA" id="ARBA00023159"/>
    </source>
</evidence>
<dbReference type="PROSITE" id="PS00036">
    <property type="entry name" value="BZIP_BASIC"/>
    <property type="match status" value="1"/>
</dbReference>
<evidence type="ECO:0000256" key="12">
    <source>
        <dbReference type="ARBA" id="ARBA00023163"/>
    </source>
</evidence>
<feature type="region of interest" description="Disordered" evidence="16">
    <location>
        <begin position="68"/>
        <end position="105"/>
    </location>
</feature>
<gene>
    <name evidence="18" type="ORF">SKAU_G00051170</name>
</gene>
<evidence type="ECO:0000256" key="7">
    <source>
        <dbReference type="ARBA" id="ARBA00022989"/>
    </source>
</evidence>
<dbReference type="GO" id="GO:0000978">
    <property type="term" value="F:RNA polymerase II cis-regulatory region sequence-specific DNA binding"/>
    <property type="evidence" value="ECO:0007669"/>
    <property type="project" value="TreeGrafter"/>
</dbReference>
<dbReference type="OrthoDB" id="674948at2759"/>
<comment type="caution">
    <text evidence="18">The sequence shown here is derived from an EMBL/GenBank/DDBJ whole genome shotgun (WGS) entry which is preliminary data.</text>
</comment>
<keyword evidence="9" id="KW-0238">DNA-binding</keyword>